<dbReference type="Proteomes" id="UP000535589">
    <property type="component" value="Unassembled WGS sequence"/>
</dbReference>
<feature type="signal peptide" evidence="1">
    <location>
        <begin position="1"/>
        <end position="22"/>
    </location>
</feature>
<evidence type="ECO:0000256" key="1">
    <source>
        <dbReference type="SAM" id="SignalP"/>
    </source>
</evidence>
<reference evidence="2 3" key="1">
    <citation type="submission" date="2020-04" db="EMBL/GenBank/DDBJ databases">
        <title>Vibrio sp. SM6, a novel species isolated from seawater.</title>
        <authorList>
            <person name="Wang X."/>
        </authorList>
    </citation>
    <scope>NUCLEOTIDE SEQUENCE [LARGE SCALE GENOMIC DNA]</scope>
    <source>
        <strain evidence="2 3">SM6</strain>
    </source>
</reference>
<dbReference type="EMBL" id="JABAIK010000005">
    <property type="protein sequence ID" value="NLS12503.1"/>
    <property type="molecule type" value="Genomic_DNA"/>
</dbReference>
<evidence type="ECO:0000313" key="2">
    <source>
        <dbReference type="EMBL" id="NLS12503.1"/>
    </source>
</evidence>
<sequence length="378" mass="41550">MKRTTLSSLLLLALAPASASFAADAQPTFAEAVAGSSLFGSAKAFYWDRSSPRGEASLLTTGLSLGLKTQAFYGVQLEAGFQTSSSPFASDKAKFVFANDQYGSGSVLSLMNLSYRHGDSELKLGRMHMDMTLVATSYSRAVQEAFEAATVSSQWGDNLQWKLAYINKYQDRVDYQGNIGQFEKFNKDGAISLDVTLQPISDMTIKAAYLDQLDIATTALLQATYQYQDWDFGAQYYGSEREGKEWIAAQALKMGVQTGKAHWHVAYSTTGDGDSDIVFGLGAGSDRIYAGSLAWSPNYVANTDVYQIGADYAFSPQWYALASYTYAEDPTHTYDYWCALVQYRFEGALQGLSATALTDIEGQDGDKNELRFNIAYRF</sequence>
<accession>A0A7X8YG24</accession>
<protein>
    <submittedName>
        <fullName evidence="2">OprD family porin</fullName>
    </submittedName>
</protein>
<evidence type="ECO:0000313" key="3">
    <source>
        <dbReference type="Proteomes" id="UP000535589"/>
    </source>
</evidence>
<organism evidence="2 3">
    <name type="scientific">Vibrio agarilyticus</name>
    <dbReference type="NCBI Taxonomy" id="2726741"/>
    <lineage>
        <taxon>Bacteria</taxon>
        <taxon>Pseudomonadati</taxon>
        <taxon>Pseudomonadota</taxon>
        <taxon>Gammaproteobacteria</taxon>
        <taxon>Vibrionales</taxon>
        <taxon>Vibrionaceae</taxon>
        <taxon>Vibrio</taxon>
    </lineage>
</organism>
<keyword evidence="3" id="KW-1185">Reference proteome</keyword>
<dbReference type="Gene3D" id="2.40.160.10">
    <property type="entry name" value="Porin"/>
    <property type="match status" value="1"/>
</dbReference>
<gene>
    <name evidence="2" type="ORF">HGP28_06260</name>
</gene>
<dbReference type="InterPro" id="IPR023614">
    <property type="entry name" value="Porin_dom_sf"/>
</dbReference>
<keyword evidence="1" id="KW-0732">Signal</keyword>
<comment type="caution">
    <text evidence="2">The sequence shown here is derived from an EMBL/GenBank/DDBJ whole genome shotgun (WGS) entry which is preliminary data.</text>
</comment>
<feature type="chain" id="PRO_5031064092" evidence="1">
    <location>
        <begin position="23"/>
        <end position="378"/>
    </location>
</feature>
<dbReference type="AlphaFoldDB" id="A0A7X8YG24"/>
<dbReference type="SUPFAM" id="SSF56935">
    <property type="entry name" value="Porins"/>
    <property type="match status" value="1"/>
</dbReference>
<dbReference type="RefSeq" id="WP_168835604.1">
    <property type="nucleotide sequence ID" value="NZ_JABAIK010000005.1"/>
</dbReference>
<proteinExistence type="predicted"/>
<name>A0A7X8YG24_9VIBR</name>